<protein>
    <submittedName>
        <fullName evidence="1">Uncharacterized protein</fullName>
    </submittedName>
</protein>
<sequence length="88" mass="9928">MLFENGIATKHCFDTDTGGTKTLRQKSTKQRREAIADHVYRAVCDVERMNKMFPQDPHLNFFTDFSDDVAELRAAEKMKGEGDGSEAA</sequence>
<dbReference type="AlphaFoldDB" id="A0A6S6PFU9"/>
<evidence type="ECO:0000313" key="2">
    <source>
        <dbReference type="Proteomes" id="UP000515220"/>
    </source>
</evidence>
<accession>A0A6S6PFU9</accession>
<organism evidence="1 2">
    <name type="scientific">Acetobacter aceti</name>
    <dbReference type="NCBI Taxonomy" id="435"/>
    <lineage>
        <taxon>Bacteria</taxon>
        <taxon>Pseudomonadati</taxon>
        <taxon>Pseudomonadota</taxon>
        <taxon>Alphaproteobacteria</taxon>
        <taxon>Acetobacterales</taxon>
        <taxon>Acetobacteraceae</taxon>
        <taxon>Acetobacter</taxon>
        <taxon>Acetobacter subgen. Acetobacter</taxon>
    </lineage>
</organism>
<name>A0A6S6PFU9_ACEAC</name>
<dbReference type="Proteomes" id="UP000515220">
    <property type="component" value="Chromosome"/>
</dbReference>
<reference evidence="1 2" key="1">
    <citation type="submission" date="2020-07" db="EMBL/GenBank/DDBJ databases">
        <title>Complete Genome Sequence of an acetic acid bacterium, Acetobacter aceti JCM20276.</title>
        <authorList>
            <person name="Hirose Y."/>
            <person name="Mihara H."/>
        </authorList>
    </citation>
    <scope>NUCLEOTIDE SEQUENCE [LARGE SCALE GENOMIC DNA]</scope>
    <source>
        <strain evidence="1 2">JCM20276</strain>
    </source>
</reference>
<gene>
    <name evidence="1" type="ORF">AAJCM20276_04540</name>
</gene>
<dbReference type="EMBL" id="AP023326">
    <property type="protein sequence ID" value="BCI65830.1"/>
    <property type="molecule type" value="Genomic_DNA"/>
</dbReference>
<evidence type="ECO:0000313" key="1">
    <source>
        <dbReference type="EMBL" id="BCI65830.1"/>
    </source>
</evidence>
<proteinExistence type="predicted"/>